<name>A0A8R1HGJ8_CAEJA</name>
<feature type="compositionally biased region" description="Polar residues" evidence="1">
    <location>
        <begin position="312"/>
        <end position="324"/>
    </location>
</feature>
<evidence type="ECO:0000256" key="1">
    <source>
        <dbReference type="SAM" id="MobiDB-lite"/>
    </source>
</evidence>
<keyword evidence="3" id="KW-1185">Reference proteome</keyword>
<accession>A0A8R1HGJ8</accession>
<reference evidence="2" key="2">
    <citation type="submission" date="2022-06" db="UniProtKB">
        <authorList>
            <consortium name="EnsemblMetazoa"/>
        </authorList>
    </citation>
    <scope>IDENTIFICATION</scope>
    <source>
        <strain evidence="2">DF5081</strain>
    </source>
</reference>
<dbReference type="Proteomes" id="UP000005237">
    <property type="component" value="Unassembled WGS sequence"/>
</dbReference>
<feature type="compositionally biased region" description="Low complexity" evidence="1">
    <location>
        <begin position="9"/>
        <end position="26"/>
    </location>
</feature>
<proteinExistence type="predicted"/>
<feature type="compositionally biased region" description="Polar residues" evidence="1">
    <location>
        <begin position="174"/>
        <end position="197"/>
    </location>
</feature>
<feature type="region of interest" description="Disordered" evidence="1">
    <location>
        <begin position="1"/>
        <end position="101"/>
    </location>
</feature>
<feature type="compositionally biased region" description="Polar residues" evidence="1">
    <location>
        <begin position="348"/>
        <end position="365"/>
    </location>
</feature>
<feature type="compositionally biased region" description="Basic and acidic residues" evidence="1">
    <location>
        <begin position="235"/>
        <end position="247"/>
    </location>
</feature>
<evidence type="ECO:0000313" key="3">
    <source>
        <dbReference type="Proteomes" id="UP000005237"/>
    </source>
</evidence>
<evidence type="ECO:0000313" key="2">
    <source>
        <dbReference type="EnsemblMetazoa" id="CJA00800.1"/>
    </source>
</evidence>
<feature type="compositionally biased region" description="Basic and acidic residues" evidence="1">
    <location>
        <begin position="137"/>
        <end position="146"/>
    </location>
</feature>
<dbReference type="EnsemblMetazoa" id="CJA00800.1">
    <property type="protein sequence ID" value="CJA00800.1"/>
    <property type="gene ID" value="WBGene00120004"/>
</dbReference>
<dbReference type="AlphaFoldDB" id="A0A8R1HGJ8"/>
<feature type="compositionally biased region" description="Basic and acidic residues" evidence="1">
    <location>
        <begin position="266"/>
        <end position="278"/>
    </location>
</feature>
<feature type="region of interest" description="Disordered" evidence="1">
    <location>
        <begin position="115"/>
        <end position="381"/>
    </location>
</feature>
<organism evidence="2 3">
    <name type="scientific">Caenorhabditis japonica</name>
    <dbReference type="NCBI Taxonomy" id="281687"/>
    <lineage>
        <taxon>Eukaryota</taxon>
        <taxon>Metazoa</taxon>
        <taxon>Ecdysozoa</taxon>
        <taxon>Nematoda</taxon>
        <taxon>Chromadorea</taxon>
        <taxon>Rhabditida</taxon>
        <taxon>Rhabditina</taxon>
        <taxon>Rhabditomorpha</taxon>
        <taxon>Rhabditoidea</taxon>
        <taxon>Rhabditidae</taxon>
        <taxon>Peloderinae</taxon>
        <taxon>Caenorhabditis</taxon>
    </lineage>
</organism>
<protein>
    <submittedName>
        <fullName evidence="2">Uncharacterized protein</fullName>
    </submittedName>
</protein>
<reference evidence="3" key="1">
    <citation type="submission" date="2010-08" db="EMBL/GenBank/DDBJ databases">
        <authorList>
            <consortium name="Caenorhabditis japonica Sequencing Consortium"/>
            <person name="Wilson R.K."/>
        </authorList>
    </citation>
    <scope>NUCLEOTIDE SEQUENCE [LARGE SCALE GENOMIC DNA]</scope>
    <source>
        <strain evidence="3">DF5081</strain>
    </source>
</reference>
<sequence length="400" mass="45570">MPAQSSEYSRTQTQTQTQIQSQTQIRKSPTPELHYTRGPSKTPSIRDQQGDRRTQKVPATRVAHPADRERAQASTPTERSYQHERSASMISRATSHKSEKPQYELCIPVHVEKLVEEDQNRDPATLPLYDNRKKNRQSPEELDYGRFTKPADNFVPHPRQRPTPELSYERGLPTNHSYRSSKTSSGKHVPAYTTQPANVDKERSVTSSQRSSYRERTQKDAAVVIPFNNTQQTQIRREPTSEHDKSRTQKGAPVVIPYNNTQQTQIRRDPSPSPDSHRSQKGGAPVIIPFNNTQQTQIPKEPTPVLEYTRGISKTPSDQGSYRSSRQHRTKSPERVPSVSSARAAHPTKSQRARSPSVKSRQEPSGGQPRPGPFEEVVHIKERYERDETIRRFYPTTTTV</sequence>